<dbReference type="Proteomes" id="UP000285865">
    <property type="component" value="Unassembled WGS sequence"/>
</dbReference>
<sequence length="426" mass="46659">MKYAYINGKILDGTKDMQVKEGFVILTDNDKIEDIVKAGTDLNGYEKVDLKRRYIMPGLINMHVHLAGNGKPQKKQRDNEKLVKILMGNALMRSIAYGMVAGFAKTELMSGVTTIRTVGGLGSFDTKLRDEINAGTKMGPRILAANEGISVPGGHMAGSVAVAADSIDTALKHLEQSEKEKVDLIKLMITGGVMDAKEKGVPGELKMSPEMVKVVCDKAHENGYLVAAHVESPQGVRVALENGVDSIEHGAKIDDDTIKLFKERKAFLCTTISPALPYALFDRSITNATEVEQFNGNVVFEGIIACAKAALENDIPVVLGNDVGCPWITQYDFWRELYYFHKYTGVSNAFALYTATARAAEMAGIGDITGTLEKDKCADMIVTEENPLDDLRALRHVKMVVARGTIMENPKVKINKRVETELDKFL</sequence>
<dbReference type="InterPro" id="IPR032466">
    <property type="entry name" value="Metal_Hydrolase"/>
</dbReference>
<dbReference type="SUPFAM" id="SSF51556">
    <property type="entry name" value="Metallo-dependent hydrolases"/>
    <property type="match status" value="1"/>
</dbReference>
<dbReference type="RefSeq" id="WP_117529001.1">
    <property type="nucleotide sequence ID" value="NZ_JAQDCR010000029.1"/>
</dbReference>
<evidence type="ECO:0000313" key="11">
    <source>
        <dbReference type="Proteomes" id="UP000479563"/>
    </source>
</evidence>
<protein>
    <submittedName>
        <fullName evidence="4">Amidohydrolase family protein</fullName>
    </submittedName>
</protein>
<proteinExistence type="predicted"/>
<evidence type="ECO:0000313" key="10">
    <source>
        <dbReference type="Proteomes" id="UP000286581"/>
    </source>
</evidence>
<dbReference type="Proteomes" id="UP000286581">
    <property type="component" value="Unassembled WGS sequence"/>
</dbReference>
<dbReference type="EMBL" id="QRUJ01000039">
    <property type="protein sequence ID" value="RGR51689.1"/>
    <property type="molecule type" value="Genomic_DNA"/>
</dbReference>
<evidence type="ECO:0000313" key="6">
    <source>
        <dbReference type="EMBL" id="RHI23612.1"/>
    </source>
</evidence>
<dbReference type="PANTHER" id="PTHR43135">
    <property type="entry name" value="ALPHA-D-RIBOSE 1-METHYLPHOSPHONATE 5-TRIPHOSPHATE DIPHOSPHATASE"/>
    <property type="match status" value="1"/>
</dbReference>
<dbReference type="InterPro" id="IPR051781">
    <property type="entry name" value="Metallo-dep_Hydrolase"/>
</dbReference>
<evidence type="ECO:0000313" key="4">
    <source>
        <dbReference type="EMBL" id="RGR51689.1"/>
    </source>
</evidence>
<dbReference type="InterPro" id="IPR011059">
    <property type="entry name" value="Metal-dep_hydrolase_composite"/>
</dbReference>
<dbReference type="EMBL" id="QSAE01000038">
    <property type="protein sequence ID" value="RGW39013.1"/>
    <property type="molecule type" value="Genomic_DNA"/>
</dbReference>
<organism evidence="4 8">
    <name type="scientific">Agathobacter rectalis</name>
    <dbReference type="NCBI Taxonomy" id="39491"/>
    <lineage>
        <taxon>Bacteria</taxon>
        <taxon>Bacillati</taxon>
        <taxon>Bacillota</taxon>
        <taxon>Clostridia</taxon>
        <taxon>Lachnospirales</taxon>
        <taxon>Lachnospiraceae</taxon>
        <taxon>Agathobacter</taxon>
    </lineage>
</organism>
<dbReference type="EMBL" id="WKQP01000005">
    <property type="protein sequence ID" value="MSC59452.1"/>
    <property type="molecule type" value="Genomic_DNA"/>
</dbReference>
<evidence type="ECO:0000313" key="7">
    <source>
        <dbReference type="Proteomes" id="UP000261052"/>
    </source>
</evidence>
<evidence type="ECO:0000313" key="5">
    <source>
        <dbReference type="EMBL" id="RGW39013.1"/>
    </source>
</evidence>
<keyword evidence="4" id="KW-0378">Hydrolase</keyword>
<dbReference type="Gene3D" id="2.30.40.10">
    <property type="entry name" value="Urease, subunit C, domain 1"/>
    <property type="match status" value="1"/>
</dbReference>
<dbReference type="Pfam" id="PF01979">
    <property type="entry name" value="Amidohydro_1"/>
    <property type="match status" value="1"/>
</dbReference>
<dbReference type="SUPFAM" id="SSF51338">
    <property type="entry name" value="Composite domain of metallo-dependent hydrolases"/>
    <property type="match status" value="2"/>
</dbReference>
<dbReference type="Gene3D" id="3.20.20.140">
    <property type="entry name" value="Metal-dependent hydrolases"/>
    <property type="match status" value="1"/>
</dbReference>
<dbReference type="Proteomes" id="UP000479563">
    <property type="component" value="Unassembled WGS sequence"/>
</dbReference>
<evidence type="ECO:0000313" key="3">
    <source>
        <dbReference type="EMBL" id="RGK42257.1"/>
    </source>
</evidence>
<dbReference type="Proteomes" id="UP000261052">
    <property type="component" value="Unassembled WGS sequence"/>
</dbReference>
<feature type="domain" description="Amidohydrolase-related" evidence="1">
    <location>
        <begin position="54"/>
        <end position="406"/>
    </location>
</feature>
<dbReference type="AlphaFoldDB" id="A0A395UYT7"/>
<evidence type="ECO:0000313" key="2">
    <source>
        <dbReference type="EMBL" id="MSC59452.1"/>
    </source>
</evidence>
<evidence type="ECO:0000313" key="9">
    <source>
        <dbReference type="Proteomes" id="UP000285865"/>
    </source>
</evidence>
<name>A0A395UYT7_9FIRM</name>
<accession>A0A395UYT7</accession>
<dbReference type="GO" id="GO:0016810">
    <property type="term" value="F:hydrolase activity, acting on carbon-nitrogen (but not peptide) bonds"/>
    <property type="evidence" value="ECO:0007669"/>
    <property type="project" value="InterPro"/>
</dbReference>
<evidence type="ECO:0000259" key="1">
    <source>
        <dbReference type="Pfam" id="PF01979"/>
    </source>
</evidence>
<dbReference type="InterPro" id="IPR006680">
    <property type="entry name" value="Amidohydro-rel"/>
</dbReference>
<reference evidence="2 11" key="2">
    <citation type="journal article" date="2019" name="Nat. Med.">
        <title>A library of human gut bacterial isolates paired with longitudinal multiomics data enables mechanistic microbiome research.</title>
        <authorList>
            <person name="Poyet M."/>
            <person name="Groussin M."/>
            <person name="Gibbons S.M."/>
            <person name="Avila-Pacheco J."/>
            <person name="Jiang X."/>
            <person name="Kearney S.M."/>
            <person name="Perrotta A.R."/>
            <person name="Berdy B."/>
            <person name="Zhao S."/>
            <person name="Lieberman T.D."/>
            <person name="Swanson P.K."/>
            <person name="Smith M."/>
            <person name="Roesemann S."/>
            <person name="Alexander J.E."/>
            <person name="Rich S.A."/>
            <person name="Livny J."/>
            <person name="Vlamakis H."/>
            <person name="Clish C."/>
            <person name="Bullock K."/>
            <person name="Deik A."/>
            <person name="Scott J."/>
            <person name="Pierce K.A."/>
            <person name="Xavier R.J."/>
            <person name="Alm E.J."/>
        </authorList>
    </citation>
    <scope>NUCLEOTIDE SEQUENCE [LARGE SCALE GENOMIC DNA]</scope>
    <source>
        <strain evidence="2 11">BIOML-A11</strain>
    </source>
</reference>
<comment type="caution">
    <text evidence="4">The sequence shown here is derived from an EMBL/GenBank/DDBJ whole genome shotgun (WGS) entry which is preliminary data.</text>
</comment>
<dbReference type="Proteomes" id="UP000266066">
    <property type="component" value="Unassembled WGS sequence"/>
</dbReference>
<dbReference type="EMBL" id="QRKN01000003">
    <property type="protein sequence ID" value="RHI23612.1"/>
    <property type="molecule type" value="Genomic_DNA"/>
</dbReference>
<dbReference type="PANTHER" id="PTHR43135:SF3">
    <property type="entry name" value="ALPHA-D-RIBOSE 1-METHYLPHOSPHONATE 5-TRIPHOSPHATE DIPHOSPHATASE"/>
    <property type="match status" value="1"/>
</dbReference>
<reference evidence="7 8" key="1">
    <citation type="submission" date="2018-08" db="EMBL/GenBank/DDBJ databases">
        <title>A genome reference for cultivated species of the human gut microbiota.</title>
        <authorList>
            <person name="Zou Y."/>
            <person name="Xue W."/>
            <person name="Luo G."/>
        </authorList>
    </citation>
    <scope>NUCLEOTIDE SEQUENCE [LARGE SCALE GENOMIC DNA]</scope>
    <source>
        <strain evidence="5 10">AF12-8</strain>
        <strain evidence="4 8">AF25-15</strain>
        <strain evidence="6 9">AM16-11</strain>
        <strain evidence="3 7">TF11-15AC</strain>
    </source>
</reference>
<dbReference type="EMBL" id="QSQP01000011">
    <property type="protein sequence ID" value="RGK42257.1"/>
    <property type="molecule type" value="Genomic_DNA"/>
</dbReference>
<gene>
    <name evidence="6" type="ORF">DW172_05895</name>
    <name evidence="5" type="ORF">DWV78_11460</name>
    <name evidence="4" type="ORF">DWY38_16240</name>
    <name evidence="3" type="ORF">DXD13_09500</name>
    <name evidence="2" type="ORF">GKE07_04345</name>
</gene>
<evidence type="ECO:0000313" key="8">
    <source>
        <dbReference type="Proteomes" id="UP000266066"/>
    </source>
</evidence>